<dbReference type="SUPFAM" id="SSF81383">
    <property type="entry name" value="F-box domain"/>
    <property type="match status" value="1"/>
</dbReference>
<dbReference type="PROSITE" id="PS50181">
    <property type="entry name" value="FBOX"/>
    <property type="match status" value="1"/>
</dbReference>
<evidence type="ECO:0000313" key="3">
    <source>
        <dbReference type="EMBL" id="SAM00840.1"/>
    </source>
</evidence>
<evidence type="ECO:0000259" key="2">
    <source>
        <dbReference type="PROSITE" id="PS50181"/>
    </source>
</evidence>
<feature type="region of interest" description="Disordered" evidence="1">
    <location>
        <begin position="420"/>
        <end position="461"/>
    </location>
</feature>
<dbReference type="AlphaFoldDB" id="A0A163KVY2"/>
<feature type="region of interest" description="Disordered" evidence="1">
    <location>
        <begin position="121"/>
        <end position="147"/>
    </location>
</feature>
<evidence type="ECO:0000256" key="1">
    <source>
        <dbReference type="SAM" id="MobiDB-lite"/>
    </source>
</evidence>
<feature type="domain" description="F-box" evidence="2">
    <location>
        <begin position="7"/>
        <end position="52"/>
    </location>
</feature>
<gene>
    <name evidence="3" type="primary">ABSGL_06566.1 scaffold 8461</name>
</gene>
<organism evidence="3">
    <name type="scientific">Absidia glauca</name>
    <name type="common">Pin mould</name>
    <dbReference type="NCBI Taxonomy" id="4829"/>
    <lineage>
        <taxon>Eukaryota</taxon>
        <taxon>Fungi</taxon>
        <taxon>Fungi incertae sedis</taxon>
        <taxon>Mucoromycota</taxon>
        <taxon>Mucoromycotina</taxon>
        <taxon>Mucoromycetes</taxon>
        <taxon>Mucorales</taxon>
        <taxon>Cunninghamellaceae</taxon>
        <taxon>Absidia</taxon>
    </lineage>
</organism>
<protein>
    <recommendedName>
        <fullName evidence="2">F-box domain-containing protein</fullName>
    </recommendedName>
</protein>
<dbReference type="EMBL" id="LT553433">
    <property type="protein sequence ID" value="SAM00840.1"/>
    <property type="molecule type" value="Genomic_DNA"/>
</dbReference>
<dbReference type="Proteomes" id="UP000078561">
    <property type="component" value="Unassembled WGS sequence"/>
</dbReference>
<proteinExistence type="predicted"/>
<dbReference type="OrthoDB" id="2268867at2759"/>
<dbReference type="STRING" id="4829.A0A163KVY2"/>
<dbReference type="InParanoid" id="A0A163KVY2"/>
<dbReference type="InterPro" id="IPR036047">
    <property type="entry name" value="F-box-like_dom_sf"/>
</dbReference>
<accession>A0A163KVY2</accession>
<name>A0A163KVY2_ABSGL</name>
<keyword evidence="4" id="KW-1185">Reference proteome</keyword>
<evidence type="ECO:0000313" key="4">
    <source>
        <dbReference type="Proteomes" id="UP000078561"/>
    </source>
</evidence>
<feature type="compositionally biased region" description="Pro residues" evidence="1">
    <location>
        <begin position="129"/>
        <end position="142"/>
    </location>
</feature>
<dbReference type="InterPro" id="IPR001810">
    <property type="entry name" value="F-box_dom"/>
</dbReference>
<reference evidence="3" key="1">
    <citation type="submission" date="2016-04" db="EMBL/GenBank/DDBJ databases">
        <authorList>
            <person name="Evans L.H."/>
            <person name="Alamgir A."/>
            <person name="Owens N."/>
            <person name="Weber N.D."/>
            <person name="Virtaneva K."/>
            <person name="Barbian K."/>
            <person name="Babar A."/>
            <person name="Rosenke K."/>
        </authorList>
    </citation>
    <scope>NUCLEOTIDE SEQUENCE [LARGE SCALE GENOMIC DNA]</scope>
    <source>
        <strain evidence="3">CBS 101.48</strain>
    </source>
</reference>
<sequence>MSCRRPTLGLSALPLEVSLKIADYLHFADLWYLATASRSCRKLAHHIIWHKYGIDLYKPRLNAYSHLVHSAVAYVCRHGHLSTTSWSPSPSAAAAATHSHHSPPILSSAFPEPLDSPPLISSTSKLYSTPPPPSPPTPPTPPSDITNHHVLQSVANRLAVEIYDRSPLRDWEPCLDFLVDKTLGILLDHVLMDTCLDTIPDIETTTGTGGNIIHLTTTTIPQIKECPYSPTRMGKLITDFLTTLYPTLTALFDDHAATIYHRLLINHLNRHLDALTHRYHYHHKRRLDCKHMKAWRLMNRSVRHSVLVLIRFMGTLVQTDLLTAGDLRVLTHQRIVALFLVQQCHQQDENSNKLRSMMASLSRRGWMDEIEFQMTILLDLVRAIIGRQSIRWDAHMELDLFATMFKNAVSDFMSYQSSTSHPSSGIISNTSTSTSTSSTSTTSSAPSSPSSSSSSSSAAAA</sequence>